<feature type="domain" description="Thioesterase" evidence="1">
    <location>
        <begin position="85"/>
        <end position="184"/>
    </location>
</feature>
<evidence type="ECO:0000313" key="3">
    <source>
        <dbReference type="Proteomes" id="UP001331561"/>
    </source>
</evidence>
<reference evidence="2 3" key="1">
    <citation type="submission" date="2024-01" db="EMBL/GenBank/DDBJ databases">
        <title>Uliginosibacterium soil sp. nov.</title>
        <authorList>
            <person name="Lv Y."/>
        </authorList>
    </citation>
    <scope>NUCLEOTIDE SEQUENCE [LARGE SCALE GENOMIC DNA]</scope>
    <source>
        <strain evidence="2 3">H3</strain>
    </source>
</reference>
<gene>
    <name evidence="2" type="ORF">VVD49_03365</name>
</gene>
<protein>
    <submittedName>
        <fullName evidence="2">CocE/NonD family hydrolase</fullName>
    </submittedName>
</protein>
<dbReference type="RefSeq" id="WP_327597713.1">
    <property type="nucleotide sequence ID" value="NZ_JAYXHS010000001.1"/>
</dbReference>
<proteinExistence type="predicted"/>
<sequence length="225" mass="23909">MTTAPVPGAANSQLVAGPVGNIEVIIDTPSTPRGIALVTHPHPLFGGANTNKVAYTLARALRDLGYVALRPNFRGVGKTAGEHDNGKGETEDMLAVLAWAKQHWPELASQPVLLAGFSFGAYVQTRVALRLVEAGQPARRLILVGTAAGHVEGARQYDTGAVAADTLVIHGSKDETVPLQNVLAWAEPLELPVVVVAGADHFFHGRLQNIRDIINRAMRNEEQAA</sequence>
<name>A0ABU6JYJ2_9RHOO</name>
<dbReference type="GO" id="GO:0016787">
    <property type="term" value="F:hydrolase activity"/>
    <property type="evidence" value="ECO:0007669"/>
    <property type="project" value="UniProtKB-KW"/>
</dbReference>
<dbReference type="SUPFAM" id="SSF53474">
    <property type="entry name" value="alpha/beta-Hydrolases"/>
    <property type="match status" value="1"/>
</dbReference>
<dbReference type="InterPro" id="IPR001031">
    <property type="entry name" value="Thioesterase"/>
</dbReference>
<keyword evidence="2" id="KW-0378">Hydrolase</keyword>
<evidence type="ECO:0000259" key="1">
    <source>
        <dbReference type="Pfam" id="PF00975"/>
    </source>
</evidence>
<dbReference type="InterPro" id="IPR029058">
    <property type="entry name" value="AB_hydrolase_fold"/>
</dbReference>
<evidence type="ECO:0000313" key="2">
    <source>
        <dbReference type="EMBL" id="MEC5384744.1"/>
    </source>
</evidence>
<organism evidence="2 3">
    <name type="scientific">Uliginosibacterium silvisoli</name>
    <dbReference type="NCBI Taxonomy" id="3114758"/>
    <lineage>
        <taxon>Bacteria</taxon>
        <taxon>Pseudomonadati</taxon>
        <taxon>Pseudomonadota</taxon>
        <taxon>Betaproteobacteria</taxon>
        <taxon>Rhodocyclales</taxon>
        <taxon>Zoogloeaceae</taxon>
        <taxon>Uliginosibacterium</taxon>
    </lineage>
</organism>
<dbReference type="PANTHER" id="PTHR42103:SF2">
    <property type="entry name" value="AB HYDROLASE-1 DOMAIN-CONTAINING PROTEIN"/>
    <property type="match status" value="1"/>
</dbReference>
<dbReference type="Proteomes" id="UP001331561">
    <property type="component" value="Unassembled WGS sequence"/>
</dbReference>
<comment type="caution">
    <text evidence="2">The sequence shown here is derived from an EMBL/GenBank/DDBJ whole genome shotgun (WGS) entry which is preliminary data.</text>
</comment>
<dbReference type="EMBL" id="JAYXHS010000001">
    <property type="protein sequence ID" value="MEC5384744.1"/>
    <property type="molecule type" value="Genomic_DNA"/>
</dbReference>
<keyword evidence="3" id="KW-1185">Reference proteome</keyword>
<accession>A0ABU6JYJ2</accession>
<dbReference type="PANTHER" id="PTHR42103">
    <property type="entry name" value="ALPHA/BETA-HYDROLASES SUPERFAMILY PROTEIN"/>
    <property type="match status" value="1"/>
</dbReference>
<dbReference type="Pfam" id="PF00975">
    <property type="entry name" value="Thioesterase"/>
    <property type="match status" value="1"/>
</dbReference>
<dbReference type="Gene3D" id="3.40.50.1820">
    <property type="entry name" value="alpha/beta hydrolase"/>
    <property type="match status" value="1"/>
</dbReference>